<evidence type="ECO:0000256" key="1">
    <source>
        <dbReference type="SAM" id="MobiDB-lite"/>
    </source>
</evidence>
<feature type="signal peptide" evidence="2">
    <location>
        <begin position="1"/>
        <end position="20"/>
    </location>
</feature>
<accession>A0ABW3G384</accession>
<organism evidence="3 4">
    <name type="scientific">Williamsia deligens</name>
    <dbReference type="NCBI Taxonomy" id="321325"/>
    <lineage>
        <taxon>Bacteria</taxon>
        <taxon>Bacillati</taxon>
        <taxon>Actinomycetota</taxon>
        <taxon>Actinomycetes</taxon>
        <taxon>Mycobacteriales</taxon>
        <taxon>Nocardiaceae</taxon>
        <taxon>Williamsia</taxon>
    </lineage>
</organism>
<dbReference type="PROSITE" id="PS51257">
    <property type="entry name" value="PROKAR_LIPOPROTEIN"/>
    <property type="match status" value="1"/>
</dbReference>
<evidence type="ECO:0008006" key="5">
    <source>
        <dbReference type="Google" id="ProtNLM"/>
    </source>
</evidence>
<dbReference type="RefSeq" id="WP_253647026.1">
    <property type="nucleotide sequence ID" value="NZ_BAAAMO010000002.1"/>
</dbReference>
<proteinExistence type="predicted"/>
<feature type="chain" id="PRO_5047501752" description="Lipoprotein antigen" evidence="2">
    <location>
        <begin position="21"/>
        <end position="197"/>
    </location>
</feature>
<protein>
    <recommendedName>
        <fullName evidence="5">Lipoprotein antigen</fullName>
    </recommendedName>
</protein>
<gene>
    <name evidence="3" type="ORF">ACFQ04_04500</name>
</gene>
<name>A0ABW3G384_9NOCA</name>
<evidence type="ECO:0000256" key="2">
    <source>
        <dbReference type="SAM" id="SignalP"/>
    </source>
</evidence>
<sequence length="197" mass="19716">MKVRLSAAAIAVVAAASLTACGSSDDGAEAAGGQSPVTTVVTITTTPSTTDTPTADTTTTDPGTTTDEQTTETTTAQATATRSSQPTYVGHFQRHESTLDLSADGTGSLLMGANALDGERWAVSWDPASPGITVTLVRRTDLSGAGLAAGLEPGQSFSARYATGGTGNRVLQTGPIGPQISDQIWCGIGGPSPECGA</sequence>
<keyword evidence="2" id="KW-0732">Signal</keyword>
<dbReference type="Proteomes" id="UP001597068">
    <property type="component" value="Unassembled WGS sequence"/>
</dbReference>
<comment type="caution">
    <text evidence="3">The sequence shown here is derived from an EMBL/GenBank/DDBJ whole genome shotgun (WGS) entry which is preliminary data.</text>
</comment>
<reference evidence="4" key="1">
    <citation type="journal article" date="2019" name="Int. J. Syst. Evol. Microbiol.">
        <title>The Global Catalogue of Microorganisms (GCM) 10K type strain sequencing project: providing services to taxonomists for standard genome sequencing and annotation.</title>
        <authorList>
            <consortium name="The Broad Institute Genomics Platform"/>
            <consortium name="The Broad Institute Genome Sequencing Center for Infectious Disease"/>
            <person name="Wu L."/>
            <person name="Ma J."/>
        </authorList>
    </citation>
    <scope>NUCLEOTIDE SEQUENCE [LARGE SCALE GENOMIC DNA]</scope>
    <source>
        <strain evidence="4">CCUG 50873</strain>
    </source>
</reference>
<evidence type="ECO:0000313" key="4">
    <source>
        <dbReference type="Proteomes" id="UP001597068"/>
    </source>
</evidence>
<keyword evidence="4" id="KW-1185">Reference proteome</keyword>
<evidence type="ECO:0000313" key="3">
    <source>
        <dbReference type="EMBL" id="MFD0924991.1"/>
    </source>
</evidence>
<feature type="region of interest" description="Disordered" evidence="1">
    <location>
        <begin position="44"/>
        <end position="86"/>
    </location>
</feature>
<dbReference type="EMBL" id="JBHTIL010000001">
    <property type="protein sequence ID" value="MFD0924991.1"/>
    <property type="molecule type" value="Genomic_DNA"/>
</dbReference>